<evidence type="ECO:0000313" key="4">
    <source>
        <dbReference type="Proteomes" id="UP000886803"/>
    </source>
</evidence>
<sequence length="290" mass="31490">MAEQKQKEQIQALALAEELGLPAPVRQAVAAAPVWRRPDWLATAQGLTNPSRAAAAWRQLEAALAGDDPDGMALFALYLAAACTAREINDARGIPDDVFLATMGCFGRFLQEARVRCGRFCFDRAFWAWRQLSGQLFRLGTLEFEYRLLQPDEPAPPQGQAGTPVLSVHIPSDAVLTEAVLADSYARALPFFAQYGAALAPAGAPQTLLCHSWLLSPGLYELLAAGSGIRRFADGYRLYASDPDDSSFYEWLFAGRQPPQPLPQTTSLQRAVCAYLQAGGRIGSGYGIKL</sequence>
<dbReference type="Gene3D" id="3.40.630.120">
    <property type="match status" value="1"/>
</dbReference>
<dbReference type="Pfam" id="PF18082">
    <property type="entry name" value="NAT_N"/>
    <property type="match status" value="1"/>
</dbReference>
<evidence type="ECO:0000259" key="1">
    <source>
        <dbReference type="Pfam" id="PF18082"/>
    </source>
</evidence>
<dbReference type="AlphaFoldDB" id="A0A9D2M945"/>
<dbReference type="Proteomes" id="UP000886803">
    <property type="component" value="Unassembled WGS sequence"/>
</dbReference>
<comment type="caution">
    <text evidence="3">The sequence shown here is derived from an EMBL/GenBank/DDBJ whole genome shotgun (WGS) entry which is preliminary data.</text>
</comment>
<name>A0A9D2M945_9FIRM</name>
<proteinExistence type="predicted"/>
<protein>
    <submittedName>
        <fullName evidence="3">DUF5596 domain-containing protein</fullName>
    </submittedName>
</protein>
<reference evidence="3" key="2">
    <citation type="submission" date="2021-04" db="EMBL/GenBank/DDBJ databases">
        <authorList>
            <person name="Gilroy R."/>
        </authorList>
    </citation>
    <scope>NUCLEOTIDE SEQUENCE</scope>
    <source>
        <strain evidence="3">ChiBcec8-13705</strain>
    </source>
</reference>
<dbReference type="InterPro" id="IPR041644">
    <property type="entry name" value="GNAT_C"/>
</dbReference>
<dbReference type="InterPro" id="IPR041273">
    <property type="entry name" value="NAT_N"/>
</dbReference>
<feature type="domain" description="GNAT-like C-terminal" evidence="2">
    <location>
        <begin position="136"/>
        <end position="288"/>
    </location>
</feature>
<dbReference type="Pfam" id="PF18164">
    <property type="entry name" value="GNAT_C"/>
    <property type="match status" value="1"/>
</dbReference>
<accession>A0A9D2M945</accession>
<reference evidence="3" key="1">
    <citation type="journal article" date="2021" name="PeerJ">
        <title>Extensive microbial diversity within the chicken gut microbiome revealed by metagenomics and culture.</title>
        <authorList>
            <person name="Gilroy R."/>
            <person name="Ravi A."/>
            <person name="Getino M."/>
            <person name="Pursley I."/>
            <person name="Horton D.L."/>
            <person name="Alikhan N.F."/>
            <person name="Baker D."/>
            <person name="Gharbi K."/>
            <person name="Hall N."/>
            <person name="Watson M."/>
            <person name="Adriaenssens E.M."/>
            <person name="Foster-Nyarko E."/>
            <person name="Jarju S."/>
            <person name="Secka A."/>
            <person name="Antonio M."/>
            <person name="Oren A."/>
            <person name="Chaudhuri R.R."/>
            <person name="La Ragione R."/>
            <person name="Hildebrand F."/>
            <person name="Pallen M.J."/>
        </authorList>
    </citation>
    <scope>NUCLEOTIDE SEQUENCE</scope>
    <source>
        <strain evidence="3">ChiBcec8-13705</strain>
    </source>
</reference>
<evidence type="ECO:0000259" key="2">
    <source>
        <dbReference type="Pfam" id="PF18164"/>
    </source>
</evidence>
<organism evidence="3 4">
    <name type="scientific">Candidatus Gemmiger avicola</name>
    <dbReference type="NCBI Taxonomy" id="2838605"/>
    <lineage>
        <taxon>Bacteria</taxon>
        <taxon>Bacillati</taxon>
        <taxon>Bacillota</taxon>
        <taxon>Clostridia</taxon>
        <taxon>Eubacteriales</taxon>
        <taxon>Gemmiger</taxon>
    </lineage>
</organism>
<feature type="domain" description="N-acyltransferase N-terminal" evidence="1">
    <location>
        <begin position="14"/>
        <end position="134"/>
    </location>
</feature>
<dbReference type="EMBL" id="DWYG01000174">
    <property type="protein sequence ID" value="HJB42869.1"/>
    <property type="molecule type" value="Genomic_DNA"/>
</dbReference>
<evidence type="ECO:0000313" key="3">
    <source>
        <dbReference type="EMBL" id="HJB42869.1"/>
    </source>
</evidence>
<gene>
    <name evidence="3" type="ORF">H9945_10275</name>
</gene>